<dbReference type="InterPro" id="IPR016032">
    <property type="entry name" value="Sig_transdc_resp-reg_C-effctor"/>
</dbReference>
<dbReference type="Proteomes" id="UP000238563">
    <property type="component" value="Unassembled WGS sequence"/>
</dbReference>
<evidence type="ECO:0000313" key="6">
    <source>
        <dbReference type="Proteomes" id="UP000238563"/>
    </source>
</evidence>
<keyword evidence="2" id="KW-0238">DNA-binding</keyword>
<gene>
    <name evidence="5" type="ORF">C5750_18125</name>
</gene>
<dbReference type="PROSITE" id="PS50043">
    <property type="entry name" value="HTH_LUXR_2"/>
    <property type="match status" value="1"/>
</dbReference>
<dbReference type="PANTHER" id="PTHR44688:SF16">
    <property type="entry name" value="DNA-BINDING TRANSCRIPTIONAL ACTIVATOR DEVR_DOSR"/>
    <property type="match status" value="1"/>
</dbReference>
<evidence type="ECO:0000313" key="5">
    <source>
        <dbReference type="EMBL" id="PRD51759.1"/>
    </source>
</evidence>
<name>A0A2S9JG24_9HYPH</name>
<evidence type="ECO:0000259" key="4">
    <source>
        <dbReference type="PROSITE" id="PS50043"/>
    </source>
</evidence>
<protein>
    <recommendedName>
        <fullName evidence="4">HTH luxR-type domain-containing protein</fullName>
    </recommendedName>
</protein>
<dbReference type="EMBL" id="PVBT01000005">
    <property type="protein sequence ID" value="PRD51759.1"/>
    <property type="molecule type" value="Genomic_DNA"/>
</dbReference>
<dbReference type="InterPro" id="IPR036388">
    <property type="entry name" value="WH-like_DNA-bd_sf"/>
</dbReference>
<accession>A0A2S9JG24</accession>
<evidence type="ECO:0000256" key="3">
    <source>
        <dbReference type="ARBA" id="ARBA00023163"/>
    </source>
</evidence>
<dbReference type="SMART" id="SM00421">
    <property type="entry name" value="HTH_LUXR"/>
    <property type="match status" value="1"/>
</dbReference>
<sequence>MGIAARTGILNYARKITKKQKLTGLFLSKMGASMNSNVPFNLSECMNSEPGKNFESKSDNSIFIYAETGVVFQGLVKSLERTFADIRITLSSFLPDAQDPDPGIGLVLLQTELITDLPDCIERCRICFPNASITLMINGDGCASQGLNRLFCDRRIQGLLPFTLKLDIWLAAIWLLLNGGEYYPYGVMQSLEKLAKDGHARHQQPSLADGKRAHLSAAKPIDTLTLREHQILELLSEGLQNKTIADRLSLSDHTVKVHVHNLIRKLKVHNRTQAAAVYRNHIDHESLQSAFSWNTERAFSRNTEITDLIINI</sequence>
<dbReference type="Pfam" id="PF00196">
    <property type="entry name" value="GerE"/>
    <property type="match status" value="1"/>
</dbReference>
<dbReference type="AlphaFoldDB" id="A0A2S9JG24"/>
<dbReference type="PROSITE" id="PS00622">
    <property type="entry name" value="HTH_LUXR_1"/>
    <property type="match status" value="1"/>
</dbReference>
<dbReference type="Gene3D" id="1.10.10.10">
    <property type="entry name" value="Winged helix-like DNA-binding domain superfamily/Winged helix DNA-binding domain"/>
    <property type="match status" value="1"/>
</dbReference>
<dbReference type="OrthoDB" id="9810375at2"/>
<evidence type="ECO:0000256" key="1">
    <source>
        <dbReference type="ARBA" id="ARBA00023015"/>
    </source>
</evidence>
<dbReference type="GO" id="GO:0006355">
    <property type="term" value="P:regulation of DNA-templated transcription"/>
    <property type="evidence" value="ECO:0007669"/>
    <property type="project" value="InterPro"/>
</dbReference>
<reference evidence="5 6" key="1">
    <citation type="submission" date="2018-02" db="EMBL/GenBank/DDBJ databases">
        <title>The draft genome of Phyllobacterium myrsinacearum DSM5892.</title>
        <authorList>
            <person name="Li L."/>
            <person name="Liu L."/>
            <person name="Zhang X."/>
            <person name="Wang T."/>
        </authorList>
    </citation>
    <scope>NUCLEOTIDE SEQUENCE [LARGE SCALE GENOMIC DNA]</scope>
    <source>
        <strain evidence="5 6">DSM 5892</strain>
    </source>
</reference>
<dbReference type="PRINTS" id="PR00038">
    <property type="entry name" value="HTHLUXR"/>
</dbReference>
<feature type="domain" description="HTH luxR-type" evidence="4">
    <location>
        <begin position="217"/>
        <end position="282"/>
    </location>
</feature>
<dbReference type="GO" id="GO:0003677">
    <property type="term" value="F:DNA binding"/>
    <property type="evidence" value="ECO:0007669"/>
    <property type="project" value="UniProtKB-KW"/>
</dbReference>
<dbReference type="PANTHER" id="PTHR44688">
    <property type="entry name" value="DNA-BINDING TRANSCRIPTIONAL ACTIVATOR DEVR_DOSR"/>
    <property type="match status" value="1"/>
</dbReference>
<evidence type="ECO:0000256" key="2">
    <source>
        <dbReference type="ARBA" id="ARBA00023125"/>
    </source>
</evidence>
<keyword evidence="6" id="KW-1185">Reference proteome</keyword>
<dbReference type="CDD" id="cd06170">
    <property type="entry name" value="LuxR_C_like"/>
    <property type="match status" value="1"/>
</dbReference>
<dbReference type="InterPro" id="IPR000792">
    <property type="entry name" value="Tscrpt_reg_LuxR_C"/>
</dbReference>
<keyword evidence="3" id="KW-0804">Transcription</keyword>
<organism evidence="5 6">
    <name type="scientific">Phyllobacterium myrsinacearum</name>
    <dbReference type="NCBI Taxonomy" id="28101"/>
    <lineage>
        <taxon>Bacteria</taxon>
        <taxon>Pseudomonadati</taxon>
        <taxon>Pseudomonadota</taxon>
        <taxon>Alphaproteobacteria</taxon>
        <taxon>Hyphomicrobiales</taxon>
        <taxon>Phyllobacteriaceae</taxon>
        <taxon>Phyllobacterium</taxon>
    </lineage>
</organism>
<keyword evidence="1" id="KW-0805">Transcription regulation</keyword>
<proteinExistence type="predicted"/>
<dbReference type="SUPFAM" id="SSF46894">
    <property type="entry name" value="C-terminal effector domain of the bipartite response regulators"/>
    <property type="match status" value="1"/>
</dbReference>
<comment type="caution">
    <text evidence="5">The sequence shown here is derived from an EMBL/GenBank/DDBJ whole genome shotgun (WGS) entry which is preliminary data.</text>
</comment>